<dbReference type="InterPro" id="IPR011057">
    <property type="entry name" value="Mss4-like_sf"/>
</dbReference>
<evidence type="ECO:0000313" key="7">
    <source>
        <dbReference type="EMBL" id="KFX14899.1"/>
    </source>
</evidence>
<accession>A0A093R9H4</accession>
<dbReference type="PANTHER" id="PTHR33337">
    <property type="entry name" value="GFA DOMAIN-CONTAINING PROTEIN"/>
    <property type="match status" value="1"/>
</dbReference>
<dbReference type="OrthoDB" id="7765631at2"/>
<dbReference type="SUPFAM" id="SSF51316">
    <property type="entry name" value="Mss4-like"/>
    <property type="match status" value="1"/>
</dbReference>
<dbReference type="RefSeq" id="WP_039308148.1">
    <property type="nucleotide sequence ID" value="NZ_JQHL01000016.1"/>
</dbReference>
<feature type="domain" description="CENP-V/GFA" evidence="5">
    <location>
        <begin position="6"/>
        <end position="118"/>
    </location>
</feature>
<evidence type="ECO:0000313" key="8">
    <source>
        <dbReference type="Proteomes" id="UP000032869"/>
    </source>
</evidence>
<organism evidence="6 9">
    <name type="scientific">Pectobacterium betavasculorum</name>
    <dbReference type="NCBI Taxonomy" id="55207"/>
    <lineage>
        <taxon>Bacteria</taxon>
        <taxon>Pseudomonadati</taxon>
        <taxon>Pseudomonadota</taxon>
        <taxon>Gammaproteobacteria</taxon>
        <taxon>Enterobacterales</taxon>
        <taxon>Pectobacteriaceae</taxon>
        <taxon>Pectobacterium</taxon>
    </lineage>
</organism>
<dbReference type="AlphaFoldDB" id="A0A093R9H4"/>
<evidence type="ECO:0000259" key="5">
    <source>
        <dbReference type="PROSITE" id="PS51891"/>
    </source>
</evidence>
<evidence type="ECO:0000256" key="3">
    <source>
        <dbReference type="ARBA" id="ARBA00022833"/>
    </source>
</evidence>
<dbReference type="Proteomes" id="UP000032874">
    <property type="component" value="Unassembled WGS sequence"/>
</dbReference>
<keyword evidence="3" id="KW-0862">Zinc</keyword>
<dbReference type="PANTHER" id="PTHR33337:SF40">
    <property type="entry name" value="CENP-V_GFA DOMAIN-CONTAINING PROTEIN-RELATED"/>
    <property type="match status" value="1"/>
</dbReference>
<evidence type="ECO:0000313" key="9">
    <source>
        <dbReference type="Proteomes" id="UP000032874"/>
    </source>
</evidence>
<keyword evidence="8" id="KW-1185">Reference proteome</keyword>
<protein>
    <submittedName>
        <fullName evidence="6">Ribulose-phosphate 3-epimerase</fullName>
    </submittedName>
</protein>
<dbReference type="GO" id="GO:0016846">
    <property type="term" value="F:carbon-sulfur lyase activity"/>
    <property type="evidence" value="ECO:0007669"/>
    <property type="project" value="InterPro"/>
</dbReference>
<comment type="caution">
    <text evidence="6">The sequence shown here is derived from an EMBL/GenBank/DDBJ whole genome shotgun (WGS) entry which is preliminary data.</text>
</comment>
<dbReference type="PROSITE" id="PS51891">
    <property type="entry name" value="CENP_V_GFA"/>
    <property type="match status" value="1"/>
</dbReference>
<dbReference type="InterPro" id="IPR006913">
    <property type="entry name" value="CENP-V/GFA"/>
</dbReference>
<dbReference type="EMBL" id="JQHL01000016">
    <property type="protein sequence ID" value="KFX14899.1"/>
    <property type="molecule type" value="Genomic_DNA"/>
</dbReference>
<dbReference type="EMBL" id="JQHM01000023">
    <property type="protein sequence ID" value="KFW99349.1"/>
    <property type="molecule type" value="Genomic_DNA"/>
</dbReference>
<dbReference type="STRING" id="55207.KP22_20585"/>
<dbReference type="Gene3D" id="3.90.1590.10">
    <property type="entry name" value="glutathione-dependent formaldehyde- activating enzyme (gfa)"/>
    <property type="match status" value="1"/>
</dbReference>
<evidence type="ECO:0000313" key="6">
    <source>
        <dbReference type="EMBL" id="KFW99349.1"/>
    </source>
</evidence>
<dbReference type="eggNOG" id="COG3791">
    <property type="taxonomic scope" value="Bacteria"/>
</dbReference>
<comment type="similarity">
    <text evidence="1">Belongs to the Gfa family.</text>
</comment>
<proteinExistence type="inferred from homology"/>
<keyword evidence="4" id="KW-0456">Lyase</keyword>
<gene>
    <name evidence="7" type="ORF">JV35_18965</name>
    <name evidence="6" type="ORF">KP22_20585</name>
</gene>
<reference evidence="8 9" key="1">
    <citation type="submission" date="2014-08" db="EMBL/GenBank/DDBJ databases">
        <title>Genome sequences of NCPPB Pectobacterium isolates.</title>
        <authorList>
            <person name="Glover R.H."/>
            <person name="Sapp M."/>
            <person name="Elphinstone J."/>
        </authorList>
    </citation>
    <scope>NUCLEOTIDE SEQUENCE [LARGE SCALE GENOMIC DNA]</scope>
    <source>
        <strain evidence="7 8">NCPPB 2793</strain>
        <strain evidence="6 9">NCPPB 2795</strain>
    </source>
</reference>
<dbReference type="Proteomes" id="UP000032869">
    <property type="component" value="Unassembled WGS sequence"/>
</dbReference>
<dbReference type="Pfam" id="PF04828">
    <property type="entry name" value="GFA"/>
    <property type="match status" value="1"/>
</dbReference>
<sequence length="122" mass="13299">MTSKSYLGGCLCGQIRFRATGEPGNPHACSCISCQKHSGAITLLWVEFPRSAVEWIGEGGEPARYRSSDYSSRAFCPHCGSTLGAIDDEPTIALTIGNFDEKNSPELKPASHSFEDYCPHWV</sequence>
<name>A0A093R9H4_9GAMM</name>
<evidence type="ECO:0000256" key="2">
    <source>
        <dbReference type="ARBA" id="ARBA00022723"/>
    </source>
</evidence>
<dbReference type="GO" id="GO:0046872">
    <property type="term" value="F:metal ion binding"/>
    <property type="evidence" value="ECO:0007669"/>
    <property type="project" value="UniProtKB-KW"/>
</dbReference>
<evidence type="ECO:0000256" key="1">
    <source>
        <dbReference type="ARBA" id="ARBA00005495"/>
    </source>
</evidence>
<evidence type="ECO:0000256" key="4">
    <source>
        <dbReference type="ARBA" id="ARBA00023239"/>
    </source>
</evidence>
<keyword evidence="2" id="KW-0479">Metal-binding</keyword>